<dbReference type="PANTHER" id="PTHR45964:SF5">
    <property type="entry name" value="WSCD FAMILY MEMBER CG9164"/>
    <property type="match status" value="1"/>
</dbReference>
<dbReference type="SMART" id="SM00321">
    <property type="entry name" value="WSC"/>
    <property type="match status" value="3"/>
</dbReference>
<proteinExistence type="inferred from homology"/>
<dbReference type="GO" id="GO:0006979">
    <property type="term" value="P:response to oxidative stress"/>
    <property type="evidence" value="ECO:0007669"/>
    <property type="project" value="InterPro"/>
</dbReference>
<dbReference type="GO" id="GO:0020037">
    <property type="term" value="F:heme binding"/>
    <property type="evidence" value="ECO:0007669"/>
    <property type="project" value="InterPro"/>
</dbReference>
<evidence type="ECO:0000313" key="8">
    <source>
        <dbReference type="Proteomes" id="UP000184330"/>
    </source>
</evidence>
<feature type="domain" description="WSC" evidence="6">
    <location>
        <begin position="579"/>
        <end position="671"/>
    </location>
</feature>
<keyword evidence="1" id="KW-0677">Repeat</keyword>
<evidence type="ECO:0000313" key="7">
    <source>
        <dbReference type="EMBL" id="CZR57380.1"/>
    </source>
</evidence>
<dbReference type="SUPFAM" id="SSF48113">
    <property type="entry name" value="Heme-dependent peroxidases"/>
    <property type="match status" value="1"/>
</dbReference>
<feature type="domain" description="WSC" evidence="6">
    <location>
        <begin position="770"/>
        <end position="861"/>
    </location>
</feature>
<dbReference type="PROSITE" id="PS50873">
    <property type="entry name" value="PEROXIDASE_4"/>
    <property type="match status" value="1"/>
</dbReference>
<feature type="region of interest" description="Disordered" evidence="3">
    <location>
        <begin position="879"/>
        <end position="924"/>
    </location>
</feature>
<dbReference type="EMBL" id="FJOG01000009">
    <property type="protein sequence ID" value="CZR57380.1"/>
    <property type="molecule type" value="Genomic_DNA"/>
</dbReference>
<dbReference type="PANTHER" id="PTHR45964">
    <property type="entry name" value="WSCD FAMILY MEMBER CG9164"/>
    <property type="match status" value="1"/>
</dbReference>
<evidence type="ECO:0000256" key="3">
    <source>
        <dbReference type="SAM" id="MobiDB-lite"/>
    </source>
</evidence>
<name>A0A1L7WX93_9HELO</name>
<evidence type="ECO:0000259" key="6">
    <source>
        <dbReference type="PROSITE" id="PS51212"/>
    </source>
</evidence>
<dbReference type="AlphaFoldDB" id="A0A1L7WX93"/>
<feature type="signal peptide" evidence="4">
    <location>
        <begin position="1"/>
        <end position="20"/>
    </location>
</feature>
<accession>A0A1L7WX93</accession>
<keyword evidence="4" id="KW-0732">Signal</keyword>
<reference evidence="7 8" key="1">
    <citation type="submission" date="2016-03" db="EMBL/GenBank/DDBJ databases">
        <authorList>
            <person name="Ploux O."/>
        </authorList>
    </citation>
    <scope>NUCLEOTIDE SEQUENCE [LARGE SCALE GENOMIC DNA]</scope>
    <source>
        <strain evidence="7 8">UAMH 11012</strain>
    </source>
</reference>
<dbReference type="InterPro" id="IPR002889">
    <property type="entry name" value="WSC_carb-bd"/>
</dbReference>
<protein>
    <submittedName>
        <fullName evidence="7">Related to beta-1,3 exoglucanase</fullName>
    </submittedName>
</protein>
<dbReference type="InterPro" id="IPR010255">
    <property type="entry name" value="Haem_peroxidase_sf"/>
</dbReference>
<comment type="similarity">
    <text evidence="2">Belongs to the peroxidase family.</text>
</comment>
<dbReference type="Proteomes" id="UP000184330">
    <property type="component" value="Unassembled WGS sequence"/>
</dbReference>
<dbReference type="Pfam" id="PF01822">
    <property type="entry name" value="WSC"/>
    <property type="match status" value="3"/>
</dbReference>
<dbReference type="OrthoDB" id="5985073at2759"/>
<feature type="region of interest" description="Disordered" evidence="3">
    <location>
        <begin position="541"/>
        <end position="568"/>
    </location>
</feature>
<dbReference type="Gene3D" id="1.10.520.10">
    <property type="match status" value="1"/>
</dbReference>
<evidence type="ECO:0000256" key="2">
    <source>
        <dbReference type="RuleBase" id="RU004241"/>
    </source>
</evidence>
<evidence type="ECO:0000259" key="5">
    <source>
        <dbReference type="PROSITE" id="PS50873"/>
    </source>
</evidence>
<evidence type="ECO:0000256" key="4">
    <source>
        <dbReference type="SAM" id="SignalP"/>
    </source>
</evidence>
<feature type="domain" description="Plant heme peroxidase family profile" evidence="5">
    <location>
        <begin position="125"/>
        <end position="336"/>
    </location>
</feature>
<sequence length="1053" mass="107539">MRVCPTILGLIAIFSGLGSAQPTWPSSIDELEDVMFLNTGYKNRGFAAHITPCSFSEFGAGRQTAAEWLRIGFHDMATTNVFFEPHGGIDASIAYELNDGENVGAGFNTTLHTYAGFFNSRLPVSDLIALGVYSSVRGCGGPIVPIRGGRVDATAAGPLGVPQPQNGQGTFTNQFARMGFNVTDMIQMTACGHTLGGVHAGDFNNIVAPGTAPDDFQLFDTTPEFDNLIATRYISGNDTDALAVGISTASGRNSDFAVFTADKNVTLQAMTNAATFNSMCTSILQRMIETVPPTVNLSAVISPYEVKPSGLQLTLLSGGTQLTFSGDVRVRTTSRTVSSVQVVYTDRNGAAGGTISTTLSGTANGFDDSFSFYGFSVNIPATTSISSFTVVVNTVGGSTQTFSNNGAGFPVQDSVIVQTPQSCYANGNLTVVAAVRSSVTTALNVTVTQKIASTAGSPIVSPIPSLSTATLSMTKGATIGSYVIYSGSASVASVAGAKFGAVSGSSGDDFKDVSVVGAVCSPLGTSAPSSTSSSVVSTSSSSVLSSSSSSKLSSSSSVTSTSSSATSTPTLAHKQTVGAYTFQGCYTEGTGVRALTSASFYNYTAMTIEMCASDCSGYSYFGVEYGGECYCGNTLASTSTLAALSDCSFICPGNSYEYCGAGNRLEMYLLSTSASSSSSPVSSSTPKSSSASSVVSTTSFSSSKSSTVVSSSSSAKPSSTDSSSTVLSSASTSKSSSSSVMISSPSSKTSTSSTSASASPTLHIVKSAGLYNYFGCYTEGTNVRALGAASYPNDTNTIESCVAACSPYLYAGAEYGRECWCADSFGVGATLAPDSDCSMTCAGNQYEYCGAGNRLSVYIRNGTASSVSSTTTTSKVSSVASSSSSASSKPTSTSTSTKTTTVSPSSLAASSSSKPLSTLTTSTRTLTTTTSSSIFSSSSTASPTSTGPAIKTTLAPGGGWTYYGCRTEGTSSRALTGATVVNYNTMTLEICAADCEGYTYFGVEYGGECYCGFSWSAGSTNVTDGECSFACPGNSNEWCGAGNRLTSYVARIV</sequence>
<dbReference type="InterPro" id="IPR051589">
    <property type="entry name" value="Sialate-O-sulfotransferase"/>
</dbReference>
<feature type="domain" description="WSC" evidence="6">
    <location>
        <begin position="959"/>
        <end position="1051"/>
    </location>
</feature>
<feature type="region of interest" description="Disordered" evidence="3">
    <location>
        <begin position="703"/>
        <end position="756"/>
    </location>
</feature>
<dbReference type="InterPro" id="IPR002016">
    <property type="entry name" value="Haem_peroxidase"/>
</dbReference>
<dbReference type="STRING" id="576137.A0A1L7WX93"/>
<organism evidence="7 8">
    <name type="scientific">Phialocephala subalpina</name>
    <dbReference type="NCBI Taxonomy" id="576137"/>
    <lineage>
        <taxon>Eukaryota</taxon>
        <taxon>Fungi</taxon>
        <taxon>Dikarya</taxon>
        <taxon>Ascomycota</taxon>
        <taxon>Pezizomycotina</taxon>
        <taxon>Leotiomycetes</taxon>
        <taxon>Helotiales</taxon>
        <taxon>Mollisiaceae</taxon>
        <taxon>Phialocephala</taxon>
        <taxon>Phialocephala fortinii species complex</taxon>
    </lineage>
</organism>
<feature type="chain" id="PRO_5012363348" evidence="4">
    <location>
        <begin position="21"/>
        <end position="1053"/>
    </location>
</feature>
<keyword evidence="8" id="KW-1185">Reference proteome</keyword>
<dbReference type="GO" id="GO:0004601">
    <property type="term" value="F:peroxidase activity"/>
    <property type="evidence" value="ECO:0007669"/>
    <property type="project" value="InterPro"/>
</dbReference>
<evidence type="ECO:0000256" key="1">
    <source>
        <dbReference type="ARBA" id="ARBA00022737"/>
    </source>
</evidence>
<dbReference type="Pfam" id="PF00141">
    <property type="entry name" value="peroxidase"/>
    <property type="match status" value="1"/>
</dbReference>
<gene>
    <name evidence="7" type="ORF">PAC_07269</name>
</gene>
<dbReference type="PROSITE" id="PS51212">
    <property type="entry name" value="WSC"/>
    <property type="match status" value="3"/>
</dbReference>